<dbReference type="InterPro" id="IPR029058">
    <property type="entry name" value="AB_hydrolase_fold"/>
</dbReference>
<feature type="domain" description="Serine aminopeptidase S33" evidence="1">
    <location>
        <begin position="54"/>
        <end position="165"/>
    </location>
</feature>
<comment type="caution">
    <text evidence="2">The sequence shown here is derived from an EMBL/GenBank/DDBJ whole genome shotgun (WGS) entry which is preliminary data.</text>
</comment>
<dbReference type="PRINTS" id="PR00111">
    <property type="entry name" value="ABHYDROLASE"/>
</dbReference>
<feature type="non-terminal residue" evidence="2">
    <location>
        <position position="196"/>
    </location>
</feature>
<proteinExistence type="predicted"/>
<sequence length="196" mass="21728">MLDMFGDEGNFDSAASYLKYYGLDFANEDIKYIPVEFRSNAYFLAGHIFEPREYKSVVFVLHGFLSHCGLCRHIIEYLIRRGYAVACYDMPGHGLSTGEPAGIEDFSEYRDALCDFMDAVRPGLGGPYHIIGYSLGGAVALDYLLTNEDGVFDKVVVAAPLVRSWLWGLSKVGYHPGWIDGIYPYTSVVGSFSANG</sequence>
<reference evidence="2" key="1">
    <citation type="journal article" date="2014" name="Front. Microbiol.">
        <title>High frequency of phylogenetically diverse reductive dehalogenase-homologous genes in deep subseafloor sedimentary metagenomes.</title>
        <authorList>
            <person name="Kawai M."/>
            <person name="Futagami T."/>
            <person name="Toyoda A."/>
            <person name="Takaki Y."/>
            <person name="Nishi S."/>
            <person name="Hori S."/>
            <person name="Arai W."/>
            <person name="Tsubouchi T."/>
            <person name="Morono Y."/>
            <person name="Uchiyama I."/>
            <person name="Ito T."/>
            <person name="Fujiyama A."/>
            <person name="Inagaki F."/>
            <person name="Takami H."/>
        </authorList>
    </citation>
    <scope>NUCLEOTIDE SEQUENCE</scope>
    <source>
        <strain evidence="2">Expedition CK06-06</strain>
    </source>
</reference>
<dbReference type="Gene3D" id="3.40.50.1820">
    <property type="entry name" value="alpha/beta hydrolase"/>
    <property type="match status" value="1"/>
</dbReference>
<dbReference type="SUPFAM" id="SSF53474">
    <property type="entry name" value="alpha/beta-Hydrolases"/>
    <property type="match status" value="1"/>
</dbReference>
<dbReference type="PANTHER" id="PTHR11614">
    <property type="entry name" value="PHOSPHOLIPASE-RELATED"/>
    <property type="match status" value="1"/>
</dbReference>
<dbReference type="InterPro" id="IPR022742">
    <property type="entry name" value="Hydrolase_4"/>
</dbReference>
<dbReference type="InterPro" id="IPR000073">
    <property type="entry name" value="AB_hydrolase_1"/>
</dbReference>
<organism evidence="2">
    <name type="scientific">marine sediment metagenome</name>
    <dbReference type="NCBI Taxonomy" id="412755"/>
    <lineage>
        <taxon>unclassified sequences</taxon>
        <taxon>metagenomes</taxon>
        <taxon>ecological metagenomes</taxon>
    </lineage>
</organism>
<dbReference type="InterPro" id="IPR051044">
    <property type="entry name" value="MAG_DAG_Lipase"/>
</dbReference>
<evidence type="ECO:0000259" key="1">
    <source>
        <dbReference type="Pfam" id="PF12146"/>
    </source>
</evidence>
<dbReference type="Pfam" id="PF12146">
    <property type="entry name" value="Hydrolase_4"/>
    <property type="match status" value="1"/>
</dbReference>
<dbReference type="AlphaFoldDB" id="X1LQ49"/>
<evidence type="ECO:0000313" key="2">
    <source>
        <dbReference type="EMBL" id="GAI04500.1"/>
    </source>
</evidence>
<dbReference type="EMBL" id="BARV01004561">
    <property type="protein sequence ID" value="GAI04500.1"/>
    <property type="molecule type" value="Genomic_DNA"/>
</dbReference>
<gene>
    <name evidence="2" type="ORF">S06H3_10036</name>
</gene>
<name>X1LQ49_9ZZZZ</name>
<accession>X1LQ49</accession>
<protein>
    <recommendedName>
        <fullName evidence="1">Serine aminopeptidase S33 domain-containing protein</fullName>
    </recommendedName>
</protein>